<dbReference type="PANTHER" id="PTHR11819">
    <property type="entry name" value="SOLUTE CARRIER FAMILY 5"/>
    <property type="match status" value="1"/>
</dbReference>
<feature type="transmembrane region" description="Helical" evidence="7">
    <location>
        <begin position="569"/>
        <end position="587"/>
    </location>
</feature>
<evidence type="ECO:0000256" key="1">
    <source>
        <dbReference type="ARBA" id="ARBA00004141"/>
    </source>
</evidence>
<evidence type="ECO:0000256" key="5">
    <source>
        <dbReference type="ARBA" id="ARBA00023136"/>
    </source>
</evidence>
<dbReference type="PANTHER" id="PTHR11819:SF77">
    <property type="entry name" value="SODIUM_GLUCOSE COTRANSPORT PROTEIN"/>
    <property type="match status" value="1"/>
</dbReference>
<protein>
    <submittedName>
        <fullName evidence="8">Sodium:solute symporter family protein</fullName>
    </submittedName>
</protein>
<feature type="transmembrane region" description="Helical" evidence="7">
    <location>
        <begin position="294"/>
        <end position="311"/>
    </location>
</feature>
<evidence type="ECO:0000313" key="8">
    <source>
        <dbReference type="EMBL" id="MFD2201708.1"/>
    </source>
</evidence>
<feature type="transmembrane region" description="Helical" evidence="7">
    <location>
        <begin position="186"/>
        <end position="204"/>
    </location>
</feature>
<comment type="similarity">
    <text evidence="2 6">Belongs to the sodium:solute symporter (SSF) (TC 2.A.21) family.</text>
</comment>
<dbReference type="EMBL" id="JBHUIV010000014">
    <property type="protein sequence ID" value="MFD2201708.1"/>
    <property type="molecule type" value="Genomic_DNA"/>
</dbReference>
<dbReference type="Pfam" id="PF00474">
    <property type="entry name" value="SSF"/>
    <property type="match status" value="1"/>
</dbReference>
<feature type="transmembrane region" description="Helical" evidence="7">
    <location>
        <begin position="127"/>
        <end position="147"/>
    </location>
</feature>
<evidence type="ECO:0000256" key="3">
    <source>
        <dbReference type="ARBA" id="ARBA00022692"/>
    </source>
</evidence>
<feature type="transmembrane region" description="Helical" evidence="7">
    <location>
        <begin position="153"/>
        <end position="174"/>
    </location>
</feature>
<keyword evidence="5 7" id="KW-0472">Membrane</keyword>
<dbReference type="InterPro" id="IPR001734">
    <property type="entry name" value="Na/solute_symporter"/>
</dbReference>
<evidence type="ECO:0000256" key="6">
    <source>
        <dbReference type="RuleBase" id="RU362091"/>
    </source>
</evidence>
<keyword evidence="3 7" id="KW-0812">Transmembrane</keyword>
<feature type="transmembrane region" description="Helical" evidence="7">
    <location>
        <begin position="440"/>
        <end position="459"/>
    </location>
</feature>
<dbReference type="InterPro" id="IPR038377">
    <property type="entry name" value="Na/Glc_symporter_sf"/>
</dbReference>
<comment type="subcellular location">
    <subcellularLocation>
        <location evidence="1">Membrane</location>
        <topology evidence="1">Multi-pass membrane protein</topology>
    </subcellularLocation>
</comment>
<evidence type="ECO:0000256" key="7">
    <source>
        <dbReference type="SAM" id="Phobius"/>
    </source>
</evidence>
<organism evidence="8 9">
    <name type="scientific">Shivajiella indica</name>
    <dbReference type="NCBI Taxonomy" id="872115"/>
    <lineage>
        <taxon>Bacteria</taxon>
        <taxon>Pseudomonadati</taxon>
        <taxon>Bacteroidota</taxon>
        <taxon>Cytophagia</taxon>
        <taxon>Cytophagales</taxon>
        <taxon>Cyclobacteriaceae</taxon>
        <taxon>Shivajiella</taxon>
    </lineage>
</organism>
<keyword evidence="4 7" id="KW-1133">Transmembrane helix</keyword>
<feature type="transmembrane region" description="Helical" evidence="7">
    <location>
        <begin position="388"/>
        <end position="410"/>
    </location>
</feature>
<comment type="caution">
    <text evidence="8">The sequence shown here is derived from an EMBL/GenBank/DDBJ whole genome shotgun (WGS) entry which is preliminary data.</text>
</comment>
<feature type="transmembrane region" description="Helical" evidence="7">
    <location>
        <begin position="416"/>
        <end position="433"/>
    </location>
</feature>
<name>A0ABW5B9S3_9BACT</name>
<feature type="transmembrane region" description="Helical" evidence="7">
    <location>
        <begin position="479"/>
        <end position="498"/>
    </location>
</feature>
<dbReference type="Gene3D" id="1.20.1730.10">
    <property type="entry name" value="Sodium/glucose cotransporter"/>
    <property type="match status" value="1"/>
</dbReference>
<reference evidence="9" key="1">
    <citation type="journal article" date="2019" name="Int. J. Syst. Evol. Microbiol.">
        <title>The Global Catalogue of Microorganisms (GCM) 10K type strain sequencing project: providing services to taxonomists for standard genome sequencing and annotation.</title>
        <authorList>
            <consortium name="The Broad Institute Genomics Platform"/>
            <consortium name="The Broad Institute Genome Sequencing Center for Infectious Disease"/>
            <person name="Wu L."/>
            <person name="Ma J."/>
        </authorList>
    </citation>
    <scope>NUCLEOTIDE SEQUENCE [LARGE SCALE GENOMIC DNA]</scope>
    <source>
        <strain evidence="9">KCTC 19812</strain>
    </source>
</reference>
<feature type="transmembrane region" description="Helical" evidence="7">
    <location>
        <begin position="6"/>
        <end position="24"/>
    </location>
</feature>
<dbReference type="RefSeq" id="WP_380801631.1">
    <property type="nucleotide sequence ID" value="NZ_JBHUIV010000014.1"/>
</dbReference>
<feature type="transmembrane region" description="Helical" evidence="7">
    <location>
        <begin position="78"/>
        <end position="95"/>
    </location>
</feature>
<evidence type="ECO:0000256" key="2">
    <source>
        <dbReference type="ARBA" id="ARBA00006434"/>
    </source>
</evidence>
<keyword evidence="9" id="KW-1185">Reference proteome</keyword>
<dbReference type="PROSITE" id="PS50283">
    <property type="entry name" value="NA_SOLUT_SYMP_3"/>
    <property type="match status" value="1"/>
</dbReference>
<accession>A0ABW5B9S3</accession>
<sequence>MNISMIDWAIIAAFFVISMLIGVLTSRKAGSSAKEFFLSGRNMPWWLLGVSMVATTFSADTPNLVTDIVRKNGVSGNWVWWAFLLTGMLTVFVYAKLWRRSEVTTDLEFYELRYGGKPAAFLRAFRAIYLGVFFNVVIMATVSLAAIKIGGVMLGLSPVETLLLASVVTVIYSSLGGLKGVLLTDFFQFFIAMAGAIGAAIYVLEMPEIGSLNNLLTHPNVSDKLNFLPDFNDYNLLIPLLIMPLAIQWWATWYPGAEPGGGGYIAQRMLSAKDEKNAIGATLFFNIAHYSMRPWPWIIIALSSLIIFPNVSDMQEAFPHIPVDKLGNDLAYSAMLTFLPTGLIGIVLASLIAAVMSTLSTHLNWGSSYVVNDFYQRFLRPDASDKELVLVGRVSTVLLMVLAAILALALSSALEAFNILLQIGAGTGAIFILRWFWWRINAYTEISAMIISFAVAIFFESINPKVQWIVIPENQEYLKLLYGVGITTVGWVLVTLLTQPEKDTILLSFYRKVKPAAFGWKKLLYRYPQEHQEQGRLPQEIGLMLVGSVMVYSALFAVGFWIYSNILPAIIASLVAIVGGVIIIKSWKNLK</sequence>
<gene>
    <name evidence="8" type="ORF">ACFSKV_09030</name>
</gene>
<dbReference type="CDD" id="cd11477">
    <property type="entry name" value="SLC5sbd_u1"/>
    <property type="match status" value="1"/>
</dbReference>
<proteinExistence type="inferred from homology"/>
<feature type="transmembrane region" description="Helical" evidence="7">
    <location>
        <begin position="331"/>
        <end position="355"/>
    </location>
</feature>
<feature type="transmembrane region" description="Helical" evidence="7">
    <location>
        <begin position="541"/>
        <end position="563"/>
    </location>
</feature>
<evidence type="ECO:0000313" key="9">
    <source>
        <dbReference type="Proteomes" id="UP001597414"/>
    </source>
</evidence>
<evidence type="ECO:0000256" key="4">
    <source>
        <dbReference type="ARBA" id="ARBA00022989"/>
    </source>
</evidence>
<dbReference type="Proteomes" id="UP001597414">
    <property type="component" value="Unassembled WGS sequence"/>
</dbReference>
<feature type="transmembrane region" description="Helical" evidence="7">
    <location>
        <begin position="234"/>
        <end position="251"/>
    </location>
</feature>